<dbReference type="GeneID" id="64819238"/>
<dbReference type="RefSeq" id="WP_211533330.1">
    <property type="nucleotide sequence ID" value="NZ_CP058560.1"/>
</dbReference>
<evidence type="ECO:0000313" key="2">
    <source>
        <dbReference type="EMBL" id="QUH22385.1"/>
    </source>
</evidence>
<sequence length="123" mass="14406">MKGWGPIQNILKVSGSCICHRIPERTFRVNNYYFPVCSRCTGIYLGSIIYFIYVYFYYVDYNIWLIILAILMIIPTFLDGLTQYFNLRISNNYLRFTSGVLAGLGLAILVKYFKWALFLYFGS</sequence>
<dbReference type="InterPro" id="IPR019206">
    <property type="entry name" value="DUF2085_TM"/>
</dbReference>
<dbReference type="Pfam" id="PF09858">
    <property type="entry name" value="DUF2085"/>
    <property type="match status" value="1"/>
</dbReference>
<gene>
    <name evidence="2" type="ORF">HYG87_00700</name>
</gene>
<dbReference type="KEGG" id="meme:HYG87_00700"/>
<proteinExistence type="predicted"/>
<keyword evidence="1" id="KW-1133">Transmembrane helix</keyword>
<feature type="transmembrane region" description="Helical" evidence="1">
    <location>
        <begin position="32"/>
        <end position="55"/>
    </location>
</feature>
<keyword evidence="1" id="KW-0812">Transmembrane</keyword>
<evidence type="ECO:0000256" key="1">
    <source>
        <dbReference type="SAM" id="Phobius"/>
    </source>
</evidence>
<dbReference type="Proteomes" id="UP000681041">
    <property type="component" value="Chromosome"/>
</dbReference>
<dbReference type="OrthoDB" id="65798at2157"/>
<organism evidence="2 3">
    <name type="scientific">Methanobacterium alkalithermotolerans</name>
    <dbReference type="NCBI Taxonomy" id="2731220"/>
    <lineage>
        <taxon>Archaea</taxon>
        <taxon>Methanobacteriati</taxon>
        <taxon>Methanobacteriota</taxon>
        <taxon>Methanomada group</taxon>
        <taxon>Methanobacteria</taxon>
        <taxon>Methanobacteriales</taxon>
        <taxon>Methanobacteriaceae</taxon>
        <taxon>Methanobacterium</taxon>
    </lineage>
</organism>
<feature type="transmembrane region" description="Helical" evidence="1">
    <location>
        <begin position="61"/>
        <end position="81"/>
    </location>
</feature>
<keyword evidence="3" id="KW-1185">Reference proteome</keyword>
<protein>
    <submittedName>
        <fullName evidence="2">DUF2085 domain-containing protein</fullName>
    </submittedName>
</protein>
<keyword evidence="1" id="KW-0472">Membrane</keyword>
<evidence type="ECO:0000313" key="3">
    <source>
        <dbReference type="Proteomes" id="UP000681041"/>
    </source>
</evidence>
<name>A0A8T8K4J1_9EURY</name>
<reference evidence="2" key="1">
    <citation type="submission" date="2020-07" db="EMBL/GenBank/DDBJ databases">
        <title>Methanobacterium. sp. MethCan genome.</title>
        <authorList>
            <person name="Postec A."/>
            <person name="Quemeneur M."/>
        </authorList>
    </citation>
    <scope>NUCLEOTIDE SEQUENCE</scope>
    <source>
        <strain evidence="2">MethCAN</strain>
    </source>
</reference>
<feature type="transmembrane region" description="Helical" evidence="1">
    <location>
        <begin position="93"/>
        <end position="113"/>
    </location>
</feature>
<dbReference type="AlphaFoldDB" id="A0A8T8K4J1"/>
<accession>A0A8T8K4J1</accession>
<dbReference type="EMBL" id="CP058560">
    <property type="protein sequence ID" value="QUH22385.1"/>
    <property type="molecule type" value="Genomic_DNA"/>
</dbReference>